<dbReference type="RefSeq" id="WP_156417282.1">
    <property type="nucleotide sequence ID" value="NZ_FQZC01000001.1"/>
</dbReference>
<dbReference type="EMBL" id="FQZC01000001">
    <property type="protein sequence ID" value="SHI63810.1"/>
    <property type="molecule type" value="Genomic_DNA"/>
</dbReference>
<protein>
    <submittedName>
        <fullName evidence="1">Uncharacterized protein</fullName>
    </submittedName>
</protein>
<organism evidence="1 2">
    <name type="scientific">Aureimonas altamirensis DSM 21988</name>
    <dbReference type="NCBI Taxonomy" id="1121026"/>
    <lineage>
        <taxon>Bacteria</taxon>
        <taxon>Pseudomonadati</taxon>
        <taxon>Pseudomonadota</taxon>
        <taxon>Alphaproteobacteria</taxon>
        <taxon>Hyphomicrobiales</taxon>
        <taxon>Aurantimonadaceae</taxon>
        <taxon>Aureimonas</taxon>
    </lineage>
</organism>
<dbReference type="Proteomes" id="UP000184290">
    <property type="component" value="Unassembled WGS sequence"/>
</dbReference>
<evidence type="ECO:0000313" key="1">
    <source>
        <dbReference type="EMBL" id="SHI63810.1"/>
    </source>
</evidence>
<evidence type="ECO:0000313" key="2">
    <source>
        <dbReference type="Proteomes" id="UP000184290"/>
    </source>
</evidence>
<reference evidence="1 2" key="1">
    <citation type="submission" date="2016-11" db="EMBL/GenBank/DDBJ databases">
        <authorList>
            <person name="Varghese N."/>
            <person name="Submissions S."/>
        </authorList>
    </citation>
    <scope>NUCLEOTIDE SEQUENCE [LARGE SCALE GENOMIC DNA]</scope>
    <source>
        <strain evidence="1 2">DSM 21988</strain>
    </source>
</reference>
<keyword evidence="2" id="KW-1185">Reference proteome</keyword>
<name>A0ABY1I5P1_9HYPH</name>
<sequence>MPTIVLGLTPHNLGGPDEHLDIAELPVLASILALTVYDCLAGAPAC</sequence>
<comment type="caution">
    <text evidence="1">The sequence shown here is derived from an EMBL/GenBank/DDBJ whole genome shotgun (WGS) entry which is preliminary data.</text>
</comment>
<gene>
    <name evidence="1" type="ORF">SAMN02745911_0723</name>
</gene>
<proteinExistence type="predicted"/>
<accession>A0ABY1I5P1</accession>